<dbReference type="Proteomes" id="UP000472264">
    <property type="component" value="Chromosome 22"/>
</dbReference>
<reference evidence="1" key="2">
    <citation type="submission" date="2025-08" db="UniProtKB">
        <authorList>
            <consortium name="Ensembl"/>
        </authorList>
    </citation>
    <scope>IDENTIFICATION</scope>
</reference>
<keyword evidence="2" id="KW-1185">Reference proteome</keyword>
<evidence type="ECO:0000313" key="1">
    <source>
        <dbReference type="Ensembl" id="ENSENLP00000033656.1"/>
    </source>
</evidence>
<dbReference type="AlphaFoldDB" id="A0A665VPI7"/>
<reference evidence="1" key="1">
    <citation type="submission" date="2021-04" db="EMBL/GenBank/DDBJ databases">
        <authorList>
            <consortium name="Wellcome Sanger Institute Data Sharing"/>
        </authorList>
    </citation>
    <scope>NUCLEOTIDE SEQUENCE [LARGE SCALE GENOMIC DNA]</scope>
</reference>
<dbReference type="Ensembl" id="ENSENLT00000034590.1">
    <property type="protein sequence ID" value="ENSENLP00000033656.1"/>
    <property type="gene ID" value="ENSENLG00000014792.1"/>
</dbReference>
<sequence>LAGDREEPRFNLGQHINLLKGCGAEYEEREWAVSVSLDSLTSSCSAGWKVPVCAAEEESLR</sequence>
<organism evidence="1 2">
    <name type="scientific">Echeneis naucrates</name>
    <name type="common">Live sharksucker</name>
    <dbReference type="NCBI Taxonomy" id="173247"/>
    <lineage>
        <taxon>Eukaryota</taxon>
        <taxon>Metazoa</taxon>
        <taxon>Chordata</taxon>
        <taxon>Craniata</taxon>
        <taxon>Vertebrata</taxon>
        <taxon>Euteleostomi</taxon>
        <taxon>Actinopterygii</taxon>
        <taxon>Neopterygii</taxon>
        <taxon>Teleostei</taxon>
        <taxon>Neoteleostei</taxon>
        <taxon>Acanthomorphata</taxon>
        <taxon>Carangaria</taxon>
        <taxon>Carangiformes</taxon>
        <taxon>Echeneidae</taxon>
        <taxon>Echeneis</taxon>
    </lineage>
</organism>
<evidence type="ECO:0000313" key="2">
    <source>
        <dbReference type="Proteomes" id="UP000472264"/>
    </source>
</evidence>
<reference evidence="1" key="3">
    <citation type="submission" date="2025-09" db="UniProtKB">
        <authorList>
            <consortium name="Ensembl"/>
        </authorList>
    </citation>
    <scope>IDENTIFICATION</scope>
</reference>
<dbReference type="InParanoid" id="A0A665VPI7"/>
<protein>
    <submittedName>
        <fullName evidence="1">Uncharacterized protein</fullName>
    </submittedName>
</protein>
<proteinExistence type="predicted"/>
<name>A0A665VPI7_ECHNA</name>
<accession>A0A665VPI7</accession>